<evidence type="ECO:0000313" key="15">
    <source>
        <dbReference type="Proteomes" id="UP000189274"/>
    </source>
</evidence>
<evidence type="ECO:0000256" key="11">
    <source>
        <dbReference type="SAM" id="Coils"/>
    </source>
</evidence>
<dbReference type="FunFam" id="1.10.10.750:FF:000003">
    <property type="entry name" value="GTPase activating protein (Evi5)"/>
    <property type="match status" value="1"/>
</dbReference>
<dbReference type="GO" id="GO:0031267">
    <property type="term" value="F:small GTPase binding"/>
    <property type="evidence" value="ECO:0007669"/>
    <property type="project" value="TreeGrafter"/>
</dbReference>
<keyword evidence="6" id="KW-0931">ER-Golgi transport</keyword>
<evidence type="ECO:0000256" key="12">
    <source>
        <dbReference type="SAM" id="MobiDB-lite"/>
    </source>
</evidence>
<evidence type="ECO:0000313" key="14">
    <source>
        <dbReference type="EMBL" id="ONH72340.1"/>
    </source>
</evidence>
<proteinExistence type="inferred from homology"/>
<dbReference type="GO" id="GO:0030427">
    <property type="term" value="C:site of polarized growth"/>
    <property type="evidence" value="ECO:0007669"/>
    <property type="project" value="UniProtKB-ARBA"/>
</dbReference>
<evidence type="ECO:0000256" key="8">
    <source>
        <dbReference type="ARBA" id="ARBA00023054"/>
    </source>
</evidence>
<dbReference type="Gene3D" id="1.10.472.80">
    <property type="entry name" value="Ypt/Rab-GAP domain of gyp1p, domain 3"/>
    <property type="match status" value="1"/>
</dbReference>
<feature type="compositionally biased region" description="Acidic residues" evidence="12">
    <location>
        <begin position="42"/>
        <end position="51"/>
    </location>
</feature>
<dbReference type="Gene3D" id="1.10.8.270">
    <property type="entry name" value="putative rabgap domain of human tbc1 domain family member 14 like domains"/>
    <property type="match status" value="1"/>
</dbReference>
<name>A0A1V2LIP8_PICKU</name>
<feature type="region of interest" description="Disordered" evidence="12">
    <location>
        <begin position="1"/>
        <end position="144"/>
    </location>
</feature>
<dbReference type="PANTHER" id="PTHR47219:SF9">
    <property type="entry name" value="GTPASE ACTIVATING PROTEIN AND CENTROSOME-ASSOCIATED, ISOFORM B"/>
    <property type="match status" value="1"/>
</dbReference>
<protein>
    <recommendedName>
        <fullName evidence="10">GTPase-activating protein GYP5</fullName>
    </recommendedName>
</protein>
<evidence type="ECO:0000256" key="6">
    <source>
        <dbReference type="ARBA" id="ARBA00022892"/>
    </source>
</evidence>
<dbReference type="GO" id="GO:0005737">
    <property type="term" value="C:cytoplasm"/>
    <property type="evidence" value="ECO:0007669"/>
    <property type="project" value="UniProtKB-SubCell"/>
</dbReference>
<evidence type="ECO:0000256" key="1">
    <source>
        <dbReference type="ARBA" id="ARBA00004496"/>
    </source>
</evidence>
<dbReference type="GO" id="GO:0015031">
    <property type="term" value="P:protein transport"/>
    <property type="evidence" value="ECO:0007669"/>
    <property type="project" value="UniProtKB-KW"/>
</dbReference>
<feature type="compositionally biased region" description="Basic and acidic residues" evidence="12">
    <location>
        <begin position="13"/>
        <end position="23"/>
    </location>
</feature>
<keyword evidence="3" id="KW-0343">GTPase activation</keyword>
<keyword evidence="7" id="KW-0653">Protein transport</keyword>
<evidence type="ECO:0000256" key="3">
    <source>
        <dbReference type="ARBA" id="ARBA00022468"/>
    </source>
</evidence>
<feature type="coiled-coil region" evidence="11">
    <location>
        <begin position="563"/>
        <end position="695"/>
    </location>
</feature>
<evidence type="ECO:0000256" key="2">
    <source>
        <dbReference type="ARBA" id="ARBA00022448"/>
    </source>
</evidence>
<dbReference type="SMART" id="SM00164">
    <property type="entry name" value="TBC"/>
    <property type="match status" value="1"/>
</dbReference>
<evidence type="ECO:0000256" key="7">
    <source>
        <dbReference type="ARBA" id="ARBA00022927"/>
    </source>
</evidence>
<keyword evidence="4" id="KW-0268">Exocytosis</keyword>
<feature type="domain" description="Rab-GAP TBC" evidence="13">
    <location>
        <begin position="286"/>
        <end position="468"/>
    </location>
</feature>
<dbReference type="InterPro" id="IPR000195">
    <property type="entry name" value="Rab-GAP-TBC_dom"/>
</dbReference>
<dbReference type="Pfam" id="PF23436">
    <property type="entry name" value="RabGap-TBC_2"/>
    <property type="match status" value="1"/>
</dbReference>
<keyword evidence="2" id="KW-0813">Transport</keyword>
<feature type="compositionally biased region" description="Polar residues" evidence="12">
    <location>
        <begin position="24"/>
        <end position="35"/>
    </location>
</feature>
<feature type="compositionally biased region" description="Basic and acidic residues" evidence="12">
    <location>
        <begin position="88"/>
        <end position="109"/>
    </location>
</feature>
<reference evidence="15" key="1">
    <citation type="journal article" date="2017" name="Genome Announc.">
        <title>Genome sequences of Cyberlindnera fabianii 65, Pichia kudriavzevii 129, and Saccharomyces cerevisiae 131 isolated from fermented masau fruits in Zimbabwe.</title>
        <authorList>
            <person name="van Rijswijck I.M.H."/>
            <person name="Derks M.F.L."/>
            <person name="Abee T."/>
            <person name="de Ridder D."/>
            <person name="Smid E.J."/>
        </authorList>
    </citation>
    <scope>NUCLEOTIDE SEQUENCE [LARGE SCALE GENOMIC DNA]</scope>
    <source>
        <strain evidence="15">129</strain>
    </source>
</reference>
<dbReference type="SUPFAM" id="SSF47923">
    <property type="entry name" value="Ypt/Rab-GAP domain of gyp1p"/>
    <property type="match status" value="2"/>
</dbReference>
<dbReference type="VEuPathDB" id="FungiDB:C5L36_0E04140"/>
<organism evidence="14 15">
    <name type="scientific">Pichia kudriavzevii</name>
    <name type="common">Yeast</name>
    <name type="synonym">Issatchenkia orientalis</name>
    <dbReference type="NCBI Taxonomy" id="4909"/>
    <lineage>
        <taxon>Eukaryota</taxon>
        <taxon>Fungi</taxon>
        <taxon>Dikarya</taxon>
        <taxon>Ascomycota</taxon>
        <taxon>Saccharomycotina</taxon>
        <taxon>Pichiomycetes</taxon>
        <taxon>Pichiales</taxon>
        <taxon>Pichiaceae</taxon>
        <taxon>Pichia</taxon>
    </lineage>
</organism>
<dbReference type="Gene3D" id="1.10.10.750">
    <property type="entry name" value="Ypt/Rab-GAP domain of gyp1p, domain 1"/>
    <property type="match status" value="1"/>
</dbReference>
<feature type="compositionally biased region" description="Polar residues" evidence="12">
    <location>
        <begin position="1"/>
        <end position="11"/>
    </location>
</feature>
<dbReference type="EMBL" id="MQVM01000022">
    <property type="protein sequence ID" value="ONH72340.1"/>
    <property type="molecule type" value="Genomic_DNA"/>
</dbReference>
<gene>
    <name evidence="14" type="ORF">BOH78_3874</name>
</gene>
<comment type="similarity">
    <text evidence="9">Belongs to the GYP5 family.</text>
</comment>
<evidence type="ECO:0000256" key="9">
    <source>
        <dbReference type="ARBA" id="ARBA00061661"/>
    </source>
</evidence>
<dbReference type="Gene3D" id="1.10.287.1490">
    <property type="match status" value="1"/>
</dbReference>
<sequence>MDNTGTSLSGTNEEERGTVRNETGEQGNSDQSGTSQEHEKEENVDEEDEDLFAAYEIDHPVSQPGNEETEAANASEHIQLEGSQDEQEVQKKEEDSSSVKPDLPPRDTTTDVPVSTGKPDLPPRDVTNMPRSEEASEVDAEKDDQYTANTSVESEHPSVIVNTRGNNNAGVPKTPTWFDFEHAGTDMYTSTLDSLSSPVNMNMAYTRFQENEDKLLQKEPVERDDIMHSRDSLKKTFNEIKTGVSITQNEQLINQIDWEFWSEVFNDYSSIVKNKQSELRKNITKGIPMELRGMAWQIICDSNSMRLKEFFINTRNSRSDFEKLIRRDLARTRFIKDAQIRDKIEELFSIIKTYSLYDHEVGYTQGMAFITVPLLMNMEPDAAFCMLVRLMFTYGFRELYLPEMPGLHLRIYQFDRLMEDTLPELYNHLENQNIKSSMYAIQWFMTLFAYKFPLDMVLRIYDVVVAEGLESILKFALNLMMKNEQHLLTLKFDSLLDFLKEKIFYYYQETPNPNEETANEATYQIDKFISDAMEINILPLTLQRYTTEFDEIDKLEKLREEQAKDLQSQNGLLTKEIRKIEALYAVLNKEHVEIANEMIQGKIKIGSLEEENQFLKEQIEQLETRLANLKANSDTKVDFTTSTKEIGTGLDEEIQSAMEKNLEVMDQNRILEDQLAELEEENRQLKEAKTKVSSVFGGLKKGKFW</sequence>
<dbReference type="InterPro" id="IPR050302">
    <property type="entry name" value="Rab_GAP_TBC_domain"/>
</dbReference>
<dbReference type="InterPro" id="IPR035969">
    <property type="entry name" value="Rab-GAP_TBC_sf"/>
</dbReference>
<dbReference type="GO" id="GO:0005096">
    <property type="term" value="F:GTPase activator activity"/>
    <property type="evidence" value="ECO:0007669"/>
    <property type="project" value="UniProtKB-KW"/>
</dbReference>
<dbReference type="Proteomes" id="UP000189274">
    <property type="component" value="Unassembled WGS sequence"/>
</dbReference>
<evidence type="ECO:0000259" key="13">
    <source>
        <dbReference type="PROSITE" id="PS50086"/>
    </source>
</evidence>
<evidence type="ECO:0000256" key="5">
    <source>
        <dbReference type="ARBA" id="ARBA00022490"/>
    </source>
</evidence>
<dbReference type="FunFam" id="1.10.472.80:FF:000044">
    <property type="entry name" value="GTPase-activating protein GYP5"/>
    <property type="match status" value="1"/>
</dbReference>
<dbReference type="PANTHER" id="PTHR47219">
    <property type="entry name" value="RAB GTPASE-ACTIVATING PROTEIN 1-LIKE"/>
    <property type="match status" value="1"/>
</dbReference>
<accession>A0A1V2LIP8</accession>
<dbReference type="PROSITE" id="PS50086">
    <property type="entry name" value="TBC_RABGAP"/>
    <property type="match status" value="1"/>
</dbReference>
<keyword evidence="5" id="KW-0963">Cytoplasm</keyword>
<dbReference type="AlphaFoldDB" id="A0A1V2LIP8"/>
<comment type="subcellular location">
    <subcellularLocation>
        <location evidence="1">Cytoplasm</location>
    </subcellularLocation>
</comment>
<keyword evidence="8 11" id="KW-0175">Coiled coil</keyword>
<evidence type="ECO:0000256" key="10">
    <source>
        <dbReference type="ARBA" id="ARBA00072088"/>
    </source>
</evidence>
<dbReference type="GO" id="GO:0006887">
    <property type="term" value="P:exocytosis"/>
    <property type="evidence" value="ECO:0007669"/>
    <property type="project" value="UniProtKB-KW"/>
</dbReference>
<comment type="caution">
    <text evidence="14">The sequence shown here is derived from an EMBL/GenBank/DDBJ whole genome shotgun (WGS) entry which is preliminary data.</text>
</comment>
<evidence type="ECO:0000256" key="4">
    <source>
        <dbReference type="ARBA" id="ARBA00022483"/>
    </source>
</evidence>